<reference evidence="13 14" key="1">
    <citation type="submission" date="2024-10" db="EMBL/GenBank/DDBJ databases">
        <authorList>
            <person name="Kim D."/>
        </authorList>
    </citation>
    <scope>NUCLEOTIDE SEQUENCE [LARGE SCALE GENOMIC DNA]</scope>
    <source>
        <strain evidence="13">BH-2024</strain>
    </source>
</reference>
<dbReference type="InterPro" id="IPR007115">
    <property type="entry name" value="6-PTP_synth/QueD"/>
</dbReference>
<evidence type="ECO:0000256" key="11">
    <source>
        <dbReference type="SAM" id="MobiDB-lite"/>
    </source>
</evidence>
<organism evidence="13 14">
    <name type="scientific">Heterodera trifolii</name>
    <dbReference type="NCBI Taxonomy" id="157864"/>
    <lineage>
        <taxon>Eukaryota</taxon>
        <taxon>Metazoa</taxon>
        <taxon>Ecdysozoa</taxon>
        <taxon>Nematoda</taxon>
        <taxon>Chromadorea</taxon>
        <taxon>Rhabditida</taxon>
        <taxon>Tylenchina</taxon>
        <taxon>Tylenchomorpha</taxon>
        <taxon>Tylenchoidea</taxon>
        <taxon>Heteroderidae</taxon>
        <taxon>Heteroderinae</taxon>
        <taxon>Heterodera</taxon>
    </lineage>
</organism>
<dbReference type="PANTHER" id="PTHR12589">
    <property type="entry name" value="PYRUVOYL TETRAHYDROBIOPTERIN SYNTHASE"/>
    <property type="match status" value="1"/>
</dbReference>
<dbReference type="Proteomes" id="UP001620626">
    <property type="component" value="Unassembled WGS sequence"/>
</dbReference>
<evidence type="ECO:0000256" key="8">
    <source>
        <dbReference type="ARBA" id="ARBA00023007"/>
    </source>
</evidence>
<comment type="cofactor">
    <cofactor evidence="1">
        <name>Zn(2+)</name>
        <dbReference type="ChEBI" id="CHEBI:29105"/>
    </cofactor>
</comment>
<name>A0ABD2I2C7_9BILA</name>
<dbReference type="GO" id="GO:0006729">
    <property type="term" value="P:tetrahydrobiopterin biosynthetic process"/>
    <property type="evidence" value="ECO:0007669"/>
    <property type="project" value="UniProtKB-KW"/>
</dbReference>
<dbReference type="InterPro" id="IPR022470">
    <property type="entry name" value="PTPS_Cys_AS"/>
</dbReference>
<dbReference type="SUPFAM" id="SSF55620">
    <property type="entry name" value="Tetrahydrobiopterin biosynthesis enzymes-like"/>
    <property type="match status" value="1"/>
</dbReference>
<dbReference type="PROSITE" id="PS00987">
    <property type="entry name" value="PTPS_1"/>
    <property type="match status" value="1"/>
</dbReference>
<evidence type="ECO:0000256" key="9">
    <source>
        <dbReference type="ARBA" id="ARBA00023239"/>
    </source>
</evidence>
<dbReference type="EMBL" id="JBICBT010001324">
    <property type="protein sequence ID" value="KAL3073182.1"/>
    <property type="molecule type" value="Genomic_DNA"/>
</dbReference>
<dbReference type="Pfam" id="PF01242">
    <property type="entry name" value="PTPS"/>
    <property type="match status" value="1"/>
</dbReference>
<keyword evidence="14" id="KW-1185">Reference proteome</keyword>
<evidence type="ECO:0000313" key="13">
    <source>
        <dbReference type="EMBL" id="KAL3073182.1"/>
    </source>
</evidence>
<keyword evidence="7" id="KW-0862">Zinc</keyword>
<dbReference type="PROSITE" id="PS50808">
    <property type="entry name" value="ZF_BED"/>
    <property type="match status" value="1"/>
</dbReference>
<feature type="domain" description="BED-type" evidence="12">
    <location>
        <begin position="10"/>
        <end position="63"/>
    </location>
</feature>
<dbReference type="AlphaFoldDB" id="A0ABD2I2C7"/>
<evidence type="ECO:0000256" key="5">
    <source>
        <dbReference type="ARBA" id="ARBA00022723"/>
    </source>
</evidence>
<dbReference type="GO" id="GO:0008270">
    <property type="term" value="F:zinc ion binding"/>
    <property type="evidence" value="ECO:0007669"/>
    <property type="project" value="UniProtKB-KW"/>
</dbReference>
<dbReference type="GO" id="GO:0003874">
    <property type="term" value="F:6-pyruvoyltetrahydropterin synthase activity"/>
    <property type="evidence" value="ECO:0007669"/>
    <property type="project" value="UniProtKB-EC"/>
</dbReference>
<keyword evidence="9" id="KW-0456">Lyase</keyword>
<evidence type="ECO:0000256" key="3">
    <source>
        <dbReference type="ARBA" id="ARBA00009164"/>
    </source>
</evidence>
<evidence type="ECO:0000313" key="14">
    <source>
        <dbReference type="Proteomes" id="UP001620626"/>
    </source>
</evidence>
<proteinExistence type="inferred from homology"/>
<dbReference type="EC" id="4.2.3.12" evidence="4"/>
<keyword evidence="5" id="KW-0479">Metal-binding</keyword>
<evidence type="ECO:0000256" key="2">
    <source>
        <dbReference type="ARBA" id="ARBA00005126"/>
    </source>
</evidence>
<evidence type="ECO:0000259" key="12">
    <source>
        <dbReference type="PROSITE" id="PS50808"/>
    </source>
</evidence>
<dbReference type="InterPro" id="IPR038418">
    <property type="entry name" value="6-PTP_synth/QueD_sf"/>
</dbReference>
<evidence type="ECO:0000256" key="7">
    <source>
        <dbReference type="ARBA" id="ARBA00022833"/>
    </source>
</evidence>
<evidence type="ECO:0000256" key="4">
    <source>
        <dbReference type="ARBA" id="ARBA00013100"/>
    </source>
</evidence>
<sequence length="435" mass="48857">MKTVRKSPSQDDKVSWWYWFEKLDGNRAKCKNCEWLRDRGPAKSTSILRCHLKSKHSELYDQRMEAQATTPNPEQRGRKRTMTTPTTNGAKEGAQQRPQRRQQRRTTAKSMLAMIKTAPDDDEYGQMIQNDIAAAEFCSNFVDHSSPKFAISEHSNEKQIPNFMPSVDTDNGSLKESLGLSHAMLSMFMNTLGDNNVTSLNDMTDDGACDQYNNNNIAPPSIPPWSAKKRQCSSKRFTTAPTKSDAIAASSNLIPNSSGNSNSENNDILPTSSLSMLMQQSSVTANAPQRAQQQQPIVKMCRVETFSAAHRLHNDNLPDYLNREVFGKCNNGNGHGHNYTWKVVLKGPVDQHTGMVYNLADLKREMNEVLEQVDHKHLDKDVPYFRDNGIVSTTENLSVFLYNELSATMSSPELLHKVVVCETDKNCFSFAGYSS</sequence>
<comment type="similarity">
    <text evidence="3">Belongs to the PTPS family.</text>
</comment>
<comment type="pathway">
    <text evidence="2">Cofactor biosynthesis; tetrahydrobiopterin biosynthesis; tetrahydrobiopterin from 7,8-dihydroneopterin triphosphate: step 1/3.</text>
</comment>
<feature type="region of interest" description="Disordered" evidence="11">
    <location>
        <begin position="62"/>
        <end position="107"/>
    </location>
</feature>
<comment type="caution">
    <text evidence="13">The sequence shown here is derived from an EMBL/GenBank/DDBJ whole genome shotgun (WGS) entry which is preliminary data.</text>
</comment>
<dbReference type="InterPro" id="IPR003656">
    <property type="entry name" value="Znf_BED"/>
</dbReference>
<gene>
    <name evidence="13" type="ORF">niasHT_035458</name>
</gene>
<dbReference type="Gene3D" id="3.30.479.10">
    <property type="entry name" value="6-pyruvoyl tetrahydropterin synthase/QueD"/>
    <property type="match status" value="1"/>
</dbReference>
<dbReference type="PANTHER" id="PTHR12589:SF7">
    <property type="entry name" value="6-PYRUVOYL TETRAHYDROBIOPTERIN SYNTHASE"/>
    <property type="match status" value="1"/>
</dbReference>
<evidence type="ECO:0000256" key="6">
    <source>
        <dbReference type="ARBA" id="ARBA00022771"/>
    </source>
</evidence>
<keyword evidence="6 10" id="KW-0863">Zinc-finger</keyword>
<accession>A0ABD2I2C7</accession>
<keyword evidence="8" id="KW-0783">Tetrahydrobiopterin biosynthesis</keyword>
<evidence type="ECO:0000256" key="1">
    <source>
        <dbReference type="ARBA" id="ARBA00001947"/>
    </source>
</evidence>
<evidence type="ECO:0000256" key="10">
    <source>
        <dbReference type="PROSITE-ProRule" id="PRU00027"/>
    </source>
</evidence>
<protein>
    <recommendedName>
        <fullName evidence="4">6-pyruvoyltetrahydropterin synthase</fullName>
        <ecNumber evidence="4">4.2.3.12</ecNumber>
    </recommendedName>
</protein>
<dbReference type="FunFam" id="3.30.479.10:FF:000003">
    <property type="entry name" value="6-pyruvoyl tetrahydrobiopterin synthase"/>
    <property type="match status" value="1"/>
</dbReference>
<feature type="compositionally biased region" description="Basic residues" evidence="11">
    <location>
        <begin position="98"/>
        <end position="107"/>
    </location>
</feature>